<keyword evidence="4 14" id="KW-0548">Nucleotidyltransferase</keyword>
<dbReference type="InterPro" id="IPR045085">
    <property type="entry name" value="HLD_clamp_pol_III_gamma_tau"/>
</dbReference>
<dbReference type="PANTHER" id="PTHR11669:SF0">
    <property type="entry name" value="PROTEIN STICHEL-LIKE 2"/>
    <property type="match status" value="1"/>
</dbReference>
<dbReference type="Pfam" id="PF22608">
    <property type="entry name" value="DNAX_ATPase_lid"/>
    <property type="match status" value="1"/>
</dbReference>
<evidence type="ECO:0000313" key="15">
    <source>
        <dbReference type="Proteomes" id="UP001151002"/>
    </source>
</evidence>
<keyword evidence="3 14" id="KW-0808">Transferase</keyword>
<keyword evidence="9" id="KW-0067">ATP-binding</keyword>
<evidence type="ECO:0000256" key="3">
    <source>
        <dbReference type="ARBA" id="ARBA00022679"/>
    </source>
</evidence>
<dbReference type="GO" id="GO:0003887">
    <property type="term" value="F:DNA-directed DNA polymerase activity"/>
    <property type="evidence" value="ECO:0007669"/>
    <property type="project" value="UniProtKB-EC"/>
</dbReference>
<evidence type="ECO:0000256" key="11">
    <source>
        <dbReference type="ARBA" id="ARBA00049244"/>
    </source>
</evidence>
<accession>A0ABT4B7M3</accession>
<dbReference type="Gene3D" id="1.20.272.10">
    <property type="match status" value="1"/>
</dbReference>
<dbReference type="Pfam" id="PF13177">
    <property type="entry name" value="DNA_pol3_delta2"/>
    <property type="match status" value="1"/>
</dbReference>
<feature type="compositionally biased region" description="Gly residues" evidence="12">
    <location>
        <begin position="844"/>
        <end position="860"/>
    </location>
</feature>
<dbReference type="NCBIfam" id="TIGR02397">
    <property type="entry name" value="dnaX_nterm"/>
    <property type="match status" value="1"/>
</dbReference>
<dbReference type="Proteomes" id="UP001151002">
    <property type="component" value="Unassembled WGS sequence"/>
</dbReference>
<sequence length="1274" mass="124777">MALALYRKYRPRTFAEVIGQEHVTEPLSQALRSGRLHHAYLFSGPRGCGKTSSARILARSLNCEQGPTPEPCGVCASCRSLANDGAGSIDVIEIDAASHGGVDDARELREKAFFAPASSRYKIYVIDEAHMVSSAGFNALLKLVEEPPEYVKFIFATTEPEKVLGTIRSRTHHYPFRLIPPAVLRPYLQQLTEAEGVQVEPSVFPLVVRAGGGSARDTLSVLDQLIAGAGPEGVSYNRAIALLGVTDVTLLDEMCDAIAAGDGAAAYSTIDRVAEAGHDPRRFASDLLERFRDLIVLQQVPDAVSKGLIDGPADQLEAMGAQAARLGPATLSRCADIVHNGLVDMRGTTAPRLLLELITARMLLPGAEDSTGALLQRLERMERRLTLGGGELPPLPAGEAPAAAPAAPARPDIAALVRPDVPAPASGSASGGGSGLSAARAAAAAAARRAGSGGGRPSGGQSNTPPAAASAAPVSAAPASTAPGSSASVSAEPLSASPVPAAPVSAAPVSAAPVSAAPVSAAPVSAAPASMAPGSGAPVSAVPVSAVPAPAAPVSAAPASAAPVSAAPAGAGSVSAPPAAGSAQASAGPSSAAHAAAGSAGGVPSASASAGTSPEPDWNDVAAGSAGGAAVDGRGVGAPEPDYDEPPWDDEPDDAYSEGVQPSSATALAPQSEPDHGASNGERMPANPVSLSGTPARGVETSSTSPTTQDSAGLPEPDAPVRQQEPSARRSEPVGVLPDAPEEPGAAAVEAAAAGPGQLTAHAVRQVWPEVLAEVRKQPRGVVLRAMAADATVRELEGETLILTVPSPRHAQGITQGAALIVNALYEVLGGQWEIRCEVAGAAGGSGPGRGGPANGGRGQGRNQPAPSQRPDAAAQRPAAARAAAPSNVAPAGAAPSGAAQPAVQPAAAGRAPHTQRRQPEAPASGGDDDWPAPAQPGSLATAPATPVEDDDEDWPEVRAIPVSAPARSEDPEAAAAGDDARSVSLGAPAHAGSEAARPVASGAPSHAGSEDAVVSGAVPDISGAVDSSGIGTRPEMIGSESHDSDSDGAGGNVASGETARAGGPGAFAGDSAGNRDVGGNRTGGVAEPGSDGPGQSDRFGGGSAGGVAAGGAESPSSAGSAAVAAARAAAARAGARAAGAAPASSPPASAGGSAGAGPASAGGGQAGAGRAAAAGGGLAAARAAAAGARGPAGPRPAAKPANDAWSDGSPTEEAPYDPEFDGPPSGGAKFEGFDPGDEPLDEVIDEKTARESGEQMAMRLLQEAFGAEKIGES</sequence>
<comment type="similarity">
    <text evidence="1">Belongs to the DnaX/STICHEL family.</text>
</comment>
<evidence type="ECO:0000313" key="14">
    <source>
        <dbReference type="EMBL" id="MCY1142506.1"/>
    </source>
</evidence>
<feature type="compositionally biased region" description="Low complexity" evidence="12">
    <location>
        <begin position="1169"/>
        <end position="1202"/>
    </location>
</feature>
<feature type="compositionally biased region" description="Polar residues" evidence="12">
    <location>
        <begin position="700"/>
        <end position="711"/>
    </location>
</feature>
<feature type="region of interest" description="Disordered" evidence="12">
    <location>
        <begin position="564"/>
        <end position="743"/>
    </location>
</feature>
<dbReference type="InterPro" id="IPR050238">
    <property type="entry name" value="DNA_Rep/Repair_Clamp_Loader"/>
</dbReference>
<feature type="region of interest" description="Disordered" evidence="12">
    <location>
        <begin position="447"/>
        <end position="502"/>
    </location>
</feature>
<feature type="compositionally biased region" description="Low complexity" evidence="12">
    <location>
        <begin position="464"/>
        <end position="502"/>
    </location>
</feature>
<protein>
    <recommendedName>
        <fullName evidence="2">DNA-directed DNA polymerase</fullName>
        <ecNumber evidence="2">2.7.7.7</ecNumber>
    </recommendedName>
</protein>
<evidence type="ECO:0000256" key="1">
    <source>
        <dbReference type="ARBA" id="ARBA00006360"/>
    </source>
</evidence>
<comment type="catalytic activity">
    <reaction evidence="11">
        <text>DNA(n) + a 2'-deoxyribonucleoside 5'-triphosphate = DNA(n+1) + diphosphate</text>
        <dbReference type="Rhea" id="RHEA:22508"/>
        <dbReference type="Rhea" id="RHEA-COMP:17339"/>
        <dbReference type="Rhea" id="RHEA-COMP:17340"/>
        <dbReference type="ChEBI" id="CHEBI:33019"/>
        <dbReference type="ChEBI" id="CHEBI:61560"/>
        <dbReference type="ChEBI" id="CHEBI:173112"/>
        <dbReference type="EC" id="2.7.7.7"/>
    </reaction>
</comment>
<feature type="compositionally biased region" description="Low complexity" evidence="12">
    <location>
        <begin position="861"/>
        <end position="913"/>
    </location>
</feature>
<dbReference type="InterPro" id="IPR012763">
    <property type="entry name" value="DNA_pol_III_sug/sutau_N"/>
</dbReference>
<keyword evidence="8" id="KW-0862">Zinc</keyword>
<dbReference type="InterPro" id="IPR003593">
    <property type="entry name" value="AAA+_ATPase"/>
</dbReference>
<evidence type="ECO:0000256" key="5">
    <source>
        <dbReference type="ARBA" id="ARBA00022705"/>
    </source>
</evidence>
<dbReference type="Pfam" id="PF12169">
    <property type="entry name" value="DNA_pol3_gamma3"/>
    <property type="match status" value="1"/>
</dbReference>
<evidence type="ECO:0000256" key="7">
    <source>
        <dbReference type="ARBA" id="ARBA00022741"/>
    </source>
</evidence>
<dbReference type="RefSeq" id="WP_267566977.1">
    <property type="nucleotide sequence ID" value="NZ_JAPNTZ010000012.1"/>
</dbReference>
<feature type="compositionally biased region" description="Low complexity" evidence="12">
    <location>
        <begin position="397"/>
        <end position="407"/>
    </location>
</feature>
<dbReference type="Gene3D" id="3.40.50.300">
    <property type="entry name" value="P-loop containing nucleotide triphosphate hydrolases"/>
    <property type="match status" value="1"/>
</dbReference>
<dbReference type="SUPFAM" id="SSF48019">
    <property type="entry name" value="post-AAA+ oligomerization domain-like"/>
    <property type="match status" value="1"/>
</dbReference>
<evidence type="ECO:0000256" key="9">
    <source>
        <dbReference type="ARBA" id="ARBA00022840"/>
    </source>
</evidence>
<comment type="caution">
    <text evidence="14">The sequence shown here is derived from an EMBL/GenBank/DDBJ whole genome shotgun (WGS) entry which is preliminary data.</text>
</comment>
<dbReference type="Gene3D" id="1.10.8.60">
    <property type="match status" value="1"/>
</dbReference>
<dbReference type="NCBIfam" id="NF005846">
    <property type="entry name" value="PRK07764.1-6"/>
    <property type="match status" value="1"/>
</dbReference>
<evidence type="ECO:0000256" key="6">
    <source>
        <dbReference type="ARBA" id="ARBA00022723"/>
    </source>
</evidence>
<feature type="compositionally biased region" description="Gly residues" evidence="12">
    <location>
        <begin position="1100"/>
        <end position="1110"/>
    </location>
</feature>
<evidence type="ECO:0000256" key="4">
    <source>
        <dbReference type="ARBA" id="ARBA00022695"/>
    </source>
</evidence>
<keyword evidence="7" id="KW-0547">Nucleotide-binding</keyword>
<keyword evidence="5" id="KW-0235">DNA replication</keyword>
<dbReference type="EMBL" id="JAPNTZ010000012">
    <property type="protein sequence ID" value="MCY1142506.1"/>
    <property type="molecule type" value="Genomic_DNA"/>
</dbReference>
<name>A0ABT4B7M3_9ACTN</name>
<dbReference type="InterPro" id="IPR022754">
    <property type="entry name" value="DNA_pol_III_gamma-3"/>
</dbReference>
<evidence type="ECO:0000256" key="12">
    <source>
        <dbReference type="SAM" id="MobiDB-lite"/>
    </source>
</evidence>
<feature type="compositionally biased region" description="Acidic residues" evidence="12">
    <location>
        <begin position="641"/>
        <end position="656"/>
    </location>
</feature>
<dbReference type="InterPro" id="IPR027417">
    <property type="entry name" value="P-loop_NTPase"/>
</dbReference>
<dbReference type="CDD" id="cd00009">
    <property type="entry name" value="AAA"/>
    <property type="match status" value="1"/>
</dbReference>
<evidence type="ECO:0000259" key="13">
    <source>
        <dbReference type="SMART" id="SM00382"/>
    </source>
</evidence>
<feature type="region of interest" description="Disordered" evidence="12">
    <location>
        <begin position="387"/>
        <end position="407"/>
    </location>
</feature>
<keyword evidence="10" id="KW-0239">DNA-directed DNA polymerase</keyword>
<dbReference type="SUPFAM" id="SSF52540">
    <property type="entry name" value="P-loop containing nucleoside triphosphate hydrolases"/>
    <property type="match status" value="1"/>
</dbReference>
<dbReference type="PANTHER" id="PTHR11669">
    <property type="entry name" value="REPLICATION FACTOR C / DNA POLYMERASE III GAMMA-TAU SUBUNIT"/>
    <property type="match status" value="1"/>
</dbReference>
<reference evidence="14" key="1">
    <citation type="submission" date="2022-11" db="EMBL/GenBank/DDBJ databases">
        <authorList>
            <person name="Somphong A."/>
            <person name="Phongsopitanun W."/>
        </authorList>
    </citation>
    <scope>NUCLEOTIDE SEQUENCE</scope>
    <source>
        <strain evidence="14">Pm04-4</strain>
    </source>
</reference>
<dbReference type="CDD" id="cd18137">
    <property type="entry name" value="HLD_clamp_pol_III_gamma_tau"/>
    <property type="match status" value="1"/>
</dbReference>
<evidence type="ECO:0000256" key="2">
    <source>
        <dbReference type="ARBA" id="ARBA00012417"/>
    </source>
</evidence>
<feature type="compositionally biased region" description="Acidic residues" evidence="12">
    <location>
        <begin position="1235"/>
        <end position="1245"/>
    </location>
</feature>
<evidence type="ECO:0000256" key="10">
    <source>
        <dbReference type="ARBA" id="ARBA00022932"/>
    </source>
</evidence>
<dbReference type="InterPro" id="IPR008921">
    <property type="entry name" value="DNA_pol3_clamp-load_cplx_C"/>
</dbReference>
<gene>
    <name evidence="14" type="ORF">OWR29_31300</name>
</gene>
<feature type="domain" description="AAA+ ATPase" evidence="13">
    <location>
        <begin position="36"/>
        <end position="180"/>
    </location>
</feature>
<feature type="compositionally biased region" description="Low complexity" evidence="12">
    <location>
        <begin position="564"/>
        <end position="611"/>
    </location>
</feature>
<feature type="region of interest" description="Disordered" evidence="12">
    <location>
        <begin position="844"/>
        <end position="1257"/>
    </location>
</feature>
<evidence type="ECO:0000256" key="8">
    <source>
        <dbReference type="ARBA" id="ARBA00022833"/>
    </source>
</evidence>
<dbReference type="SMART" id="SM00382">
    <property type="entry name" value="AAA"/>
    <property type="match status" value="1"/>
</dbReference>
<feature type="compositionally biased region" description="Low complexity" evidence="12">
    <location>
        <begin position="621"/>
        <end position="640"/>
    </location>
</feature>
<keyword evidence="6" id="KW-0479">Metal-binding</keyword>
<dbReference type="EC" id="2.7.7.7" evidence="2"/>
<keyword evidence="15" id="KW-1185">Reference proteome</keyword>
<proteinExistence type="inferred from homology"/>
<organism evidence="14 15">
    <name type="scientific">Paractinoplanes pyxinae</name>
    <dbReference type="NCBI Taxonomy" id="2997416"/>
    <lineage>
        <taxon>Bacteria</taxon>
        <taxon>Bacillati</taxon>
        <taxon>Actinomycetota</taxon>
        <taxon>Actinomycetes</taxon>
        <taxon>Micromonosporales</taxon>
        <taxon>Micromonosporaceae</taxon>
        <taxon>Paractinoplanes</taxon>
    </lineage>
</organism>
<feature type="compositionally biased region" description="Low complexity" evidence="12">
    <location>
        <begin position="1111"/>
        <end position="1152"/>
    </location>
</feature>
<feature type="compositionally biased region" description="Gly residues" evidence="12">
    <location>
        <begin position="1153"/>
        <end position="1168"/>
    </location>
</feature>